<feature type="chain" id="PRO_5045999167" evidence="1">
    <location>
        <begin position="21"/>
        <end position="42"/>
    </location>
</feature>
<reference evidence="2 3" key="1">
    <citation type="submission" date="2023-07" db="EMBL/GenBank/DDBJ databases">
        <title>Genomic Encyclopedia of Type Strains, Phase IV (KMG-IV): sequencing the most valuable type-strain genomes for metagenomic binning, comparative biology and taxonomic classification.</title>
        <authorList>
            <person name="Goeker M."/>
        </authorList>
    </citation>
    <scope>NUCLEOTIDE SEQUENCE [LARGE SCALE GENOMIC DNA]</scope>
    <source>
        <strain evidence="2 3">DSM 5896</strain>
    </source>
</reference>
<proteinExistence type="predicted"/>
<evidence type="ECO:0000256" key="1">
    <source>
        <dbReference type="SAM" id="SignalP"/>
    </source>
</evidence>
<dbReference type="PROSITE" id="PS51257">
    <property type="entry name" value="PROKAR_LIPOPROTEIN"/>
    <property type="match status" value="1"/>
</dbReference>
<dbReference type="Proteomes" id="UP001237448">
    <property type="component" value="Unassembled WGS sequence"/>
</dbReference>
<evidence type="ECO:0000313" key="2">
    <source>
        <dbReference type="EMBL" id="MDQ0390656.1"/>
    </source>
</evidence>
<organism evidence="2 3">
    <name type="scientific">Labrys monachus</name>
    <dbReference type="NCBI Taxonomy" id="217067"/>
    <lineage>
        <taxon>Bacteria</taxon>
        <taxon>Pseudomonadati</taxon>
        <taxon>Pseudomonadota</taxon>
        <taxon>Alphaproteobacteria</taxon>
        <taxon>Hyphomicrobiales</taxon>
        <taxon>Xanthobacteraceae</taxon>
        <taxon>Labrys</taxon>
    </lineage>
</organism>
<dbReference type="RefSeq" id="WP_307421979.1">
    <property type="nucleotide sequence ID" value="NZ_JAUSVK010000001.1"/>
</dbReference>
<keyword evidence="1" id="KW-0732">Signal</keyword>
<keyword evidence="3" id="KW-1185">Reference proteome</keyword>
<accession>A0ABU0F7S0</accession>
<evidence type="ECO:0000313" key="3">
    <source>
        <dbReference type="Proteomes" id="UP001237448"/>
    </source>
</evidence>
<name>A0ABU0F7S0_9HYPH</name>
<protein>
    <submittedName>
        <fullName evidence="2">Small lipoprotein YifL</fullName>
    </submittedName>
</protein>
<dbReference type="EMBL" id="JAUSVK010000001">
    <property type="protein sequence ID" value="MDQ0390656.1"/>
    <property type="molecule type" value="Genomic_DNA"/>
</dbReference>
<keyword evidence="2" id="KW-0449">Lipoprotein</keyword>
<sequence>MKLIKTIAAVLALASLAACVHTGDYPDHRPTYITAPDSGWHL</sequence>
<gene>
    <name evidence="2" type="ORF">J3R73_000448</name>
</gene>
<comment type="caution">
    <text evidence="2">The sequence shown here is derived from an EMBL/GenBank/DDBJ whole genome shotgun (WGS) entry which is preliminary data.</text>
</comment>
<feature type="signal peptide" evidence="1">
    <location>
        <begin position="1"/>
        <end position="20"/>
    </location>
</feature>